<evidence type="ECO:0000256" key="1">
    <source>
        <dbReference type="SAM" id="MobiDB-lite"/>
    </source>
</evidence>
<keyword evidence="3" id="KW-1185">Reference proteome</keyword>
<gene>
    <name evidence="2" type="ordered locus">ESA_04261</name>
</gene>
<sequence>MEIGFIRQLFQQHIQQHAIHRQEEHQADKHLEGVVHQRDFHPVFGHERVRAAPEGDKEERQRIADVAEQQRRARRQPPVRALAQAVKHMHVEDLPERIGHKAGGRDARDEQIEVRQRVKPLPAPHIKQRGDHVGDQQRRHHHGENNATSQRRAKNAHGQIGGKENKRKAKRAPGGMKTKNGDGQLHQIVAGGDHQQMKQRKPDERVAALARSKGRHIVTFLLVGVREPSSSSC</sequence>
<reference evidence="2 3" key="1">
    <citation type="journal article" date="2010" name="PLoS ONE">
        <title>Genome sequence of Cronobacter sakazakii BAA-894 and comparative genomic hybridization analysis with other Cronobacter species.</title>
        <authorList>
            <person name="Kucerova E."/>
            <person name="Clifton S.W."/>
            <person name="Xia X.Q."/>
            <person name="Long F."/>
            <person name="Porwollik S."/>
            <person name="Fulton L."/>
            <person name="Fronick C."/>
            <person name="Minx P."/>
            <person name="Kyung K."/>
            <person name="Warren W."/>
            <person name="Fulton R."/>
            <person name="Feng D."/>
            <person name="Wollam A."/>
            <person name="Shah N."/>
            <person name="Bhonagiri V."/>
            <person name="Nash W.E."/>
            <person name="Hallsworth-Pepin K."/>
            <person name="Wilson R.K."/>
            <person name="McClelland M."/>
            <person name="Forsythe S.J."/>
        </authorList>
    </citation>
    <scope>NUCLEOTIDE SEQUENCE [LARGE SCALE GENOMIC DNA]</scope>
    <source>
        <strain evidence="2 3">ATCC BAA-894</strain>
    </source>
</reference>
<proteinExistence type="predicted"/>
<evidence type="ECO:0000313" key="3">
    <source>
        <dbReference type="Proteomes" id="UP000000260"/>
    </source>
</evidence>
<feature type="compositionally biased region" description="Basic and acidic residues" evidence="1">
    <location>
        <begin position="128"/>
        <end position="137"/>
    </location>
</feature>
<dbReference type="AlphaFoldDB" id="A7MHA9"/>
<protein>
    <submittedName>
        <fullName evidence="2">Uncharacterized protein</fullName>
    </submittedName>
</protein>
<dbReference type="Proteomes" id="UP000000260">
    <property type="component" value="Chromosome"/>
</dbReference>
<dbReference type="KEGG" id="esa:ESA_04261"/>
<feature type="region of interest" description="Disordered" evidence="1">
    <location>
        <begin position="116"/>
        <end position="183"/>
    </location>
</feature>
<accession>A7MHA9</accession>
<organism evidence="2 3">
    <name type="scientific">Cronobacter sakazakii (strain ATCC BAA-894)</name>
    <name type="common">Enterobacter sakazakii</name>
    <dbReference type="NCBI Taxonomy" id="290339"/>
    <lineage>
        <taxon>Bacteria</taxon>
        <taxon>Pseudomonadati</taxon>
        <taxon>Pseudomonadota</taxon>
        <taxon>Gammaproteobacteria</taxon>
        <taxon>Enterobacterales</taxon>
        <taxon>Enterobacteriaceae</taxon>
        <taxon>Cronobacter</taxon>
    </lineage>
</organism>
<name>A7MHA9_CROS8</name>
<dbReference type="EMBL" id="CP000783">
    <property type="protein sequence ID" value="ABU79441.1"/>
    <property type="molecule type" value="Genomic_DNA"/>
</dbReference>
<evidence type="ECO:0000313" key="2">
    <source>
        <dbReference type="EMBL" id="ABU79441.1"/>
    </source>
</evidence>
<dbReference type="HOGENOM" id="CLU_1188352_0_0_6"/>